<dbReference type="InterPro" id="IPR027410">
    <property type="entry name" value="TCP-1-like_intermed_sf"/>
</dbReference>
<dbReference type="Gene3D" id="3.50.7.10">
    <property type="entry name" value="GroEL"/>
    <property type="match status" value="1"/>
</dbReference>
<dbReference type="EMBL" id="HBKN01007745">
    <property type="protein sequence ID" value="CAE2265618.1"/>
    <property type="molecule type" value="Transcribed_RNA"/>
</dbReference>
<dbReference type="PRINTS" id="PR00304">
    <property type="entry name" value="TCOMPLEXTCP1"/>
</dbReference>
<dbReference type="Gene3D" id="3.30.260.10">
    <property type="entry name" value="TCP-1-like chaperonin intermediate domain"/>
    <property type="match status" value="1"/>
</dbReference>
<reference evidence="9 11" key="1">
    <citation type="journal article" date="2001" name="Nature">
        <title>The highly reduced genome of an enslaved algal nucleus.</title>
        <authorList>
            <person name="Douglas S."/>
            <person name="Zauner S."/>
            <person name="Fraunholz M."/>
            <person name="Beaton M."/>
            <person name="Penny S."/>
            <person name="Deng L."/>
            <person name="Wu X."/>
            <person name="Reith M."/>
            <person name="Cavalier-Smith T."/>
            <person name="Maier U."/>
        </authorList>
    </citation>
    <scope>NUCLEOTIDE SEQUENCE [LARGE SCALE GENOMIC DNA]</scope>
</reference>
<evidence type="ECO:0000313" key="9">
    <source>
        <dbReference type="EMBL" id="AAK39824.1"/>
    </source>
</evidence>
<dbReference type="Proteomes" id="UP000242167">
    <property type="component" value="Nucleomorph 1"/>
</dbReference>
<dbReference type="InterPro" id="IPR002194">
    <property type="entry name" value="Chaperonin_TCP-1_CS"/>
</dbReference>
<dbReference type="InterPro" id="IPR012717">
    <property type="entry name" value="Chap_CCT_delta"/>
</dbReference>
<dbReference type="GO" id="GO:0005737">
    <property type="term" value="C:cytoplasm"/>
    <property type="evidence" value="ECO:0007669"/>
    <property type="project" value="UniProtKB-SubCell"/>
</dbReference>
<dbReference type="SUPFAM" id="SSF48592">
    <property type="entry name" value="GroEL equatorial domain-like"/>
    <property type="match status" value="1"/>
</dbReference>
<evidence type="ECO:0000256" key="5">
    <source>
        <dbReference type="ARBA" id="ARBA00022840"/>
    </source>
</evidence>
<dbReference type="GeneID" id="857312"/>
<dbReference type="RefSeq" id="XP_001713529.1">
    <property type="nucleotide sequence ID" value="XM_001713477.1"/>
</dbReference>
<keyword evidence="6 7" id="KW-0143">Chaperone</keyword>
<dbReference type="CDD" id="cd03338">
    <property type="entry name" value="TCP1_delta"/>
    <property type="match status" value="1"/>
</dbReference>
<proteinExistence type="inferred from homology"/>
<dbReference type="EMBL" id="AF165818">
    <property type="protein sequence ID" value="AAK39824.1"/>
    <property type="molecule type" value="Genomic_DNA"/>
</dbReference>
<keyword evidence="9" id="KW-0542">Nucleomorph</keyword>
<comment type="subcellular location">
    <subcellularLocation>
        <location evidence="1">Cytoplasm</location>
    </subcellularLocation>
</comment>
<dbReference type="Pfam" id="PF00118">
    <property type="entry name" value="Cpn60_TCP1"/>
    <property type="match status" value="1"/>
</dbReference>
<keyword evidence="4 7" id="KW-0547">Nucleotide-binding</keyword>
<geneLocation type="nucleomorph" evidence="9"/>
<dbReference type="PROSITE" id="PS00995">
    <property type="entry name" value="TCP1_3"/>
    <property type="match status" value="1"/>
</dbReference>
<evidence type="ECO:0000313" key="10">
    <source>
        <dbReference type="EMBL" id="CAE2265618.1"/>
    </source>
</evidence>
<dbReference type="GO" id="GO:0016887">
    <property type="term" value="F:ATP hydrolysis activity"/>
    <property type="evidence" value="ECO:0007669"/>
    <property type="project" value="InterPro"/>
</dbReference>
<evidence type="ECO:0000313" key="11">
    <source>
        <dbReference type="Proteomes" id="UP000242167"/>
    </source>
</evidence>
<comment type="similarity">
    <text evidence="2 7">Belongs to the TCP-1 chaperonin family.</text>
</comment>
<dbReference type="InterPro" id="IPR002423">
    <property type="entry name" value="Cpn60/GroEL/TCP-1"/>
</dbReference>
<evidence type="ECO:0000256" key="8">
    <source>
        <dbReference type="RuleBase" id="RU004192"/>
    </source>
</evidence>
<dbReference type="PROSITE" id="PS00751">
    <property type="entry name" value="TCP1_2"/>
    <property type="match status" value="1"/>
</dbReference>
<dbReference type="PROSITE" id="PS00750">
    <property type="entry name" value="TCP1_1"/>
    <property type="match status" value="1"/>
</dbReference>
<dbReference type="PIR" id="E90086">
    <property type="entry name" value="E90086"/>
</dbReference>
<dbReference type="GO" id="GO:0051082">
    <property type="term" value="F:unfolded protein binding"/>
    <property type="evidence" value="ECO:0007669"/>
    <property type="project" value="InterPro"/>
</dbReference>
<evidence type="ECO:0000256" key="3">
    <source>
        <dbReference type="ARBA" id="ARBA00016107"/>
    </source>
</evidence>
<evidence type="ECO:0000256" key="7">
    <source>
        <dbReference type="RuleBase" id="RU004187"/>
    </source>
</evidence>
<evidence type="ECO:0000256" key="2">
    <source>
        <dbReference type="ARBA" id="ARBA00008020"/>
    </source>
</evidence>
<dbReference type="Gene3D" id="1.10.560.10">
    <property type="entry name" value="GroEL-like equatorial domain"/>
    <property type="match status" value="1"/>
</dbReference>
<dbReference type="AlphaFoldDB" id="Q98RX6"/>
<evidence type="ECO:0000256" key="6">
    <source>
        <dbReference type="ARBA" id="ARBA00023186"/>
    </source>
</evidence>
<dbReference type="InterPro" id="IPR017998">
    <property type="entry name" value="Chaperone_TCP-1"/>
</dbReference>
<organism evidence="9 11">
    <name type="scientific">Guillardia theta</name>
    <name type="common">Cryptophyte</name>
    <name type="synonym">Cryptomonas phi</name>
    <dbReference type="NCBI Taxonomy" id="55529"/>
    <lineage>
        <taxon>Eukaryota</taxon>
        <taxon>Cryptophyceae</taxon>
        <taxon>Pyrenomonadales</taxon>
        <taxon>Geminigeraceae</taxon>
        <taxon>Guillardia</taxon>
    </lineage>
</organism>
<evidence type="ECO:0000256" key="4">
    <source>
        <dbReference type="ARBA" id="ARBA00022741"/>
    </source>
</evidence>
<reference evidence="10" key="2">
    <citation type="submission" date="2021-01" db="EMBL/GenBank/DDBJ databases">
        <authorList>
            <person name="Corre E."/>
            <person name="Pelletier E."/>
            <person name="Niang G."/>
            <person name="Scheremetjew M."/>
            <person name="Finn R."/>
            <person name="Kale V."/>
            <person name="Holt S."/>
            <person name="Cochrane G."/>
            <person name="Meng A."/>
            <person name="Brown T."/>
            <person name="Cohen L."/>
        </authorList>
    </citation>
    <scope>NUCLEOTIDE SEQUENCE</scope>
    <source>
        <strain evidence="10">CCMP 2712</strain>
    </source>
</reference>
<gene>
    <name evidence="9" type="primary">tcpD</name>
    <name evidence="10" type="ORF">GTHE00462_LOCUS6140</name>
</gene>
<dbReference type="InterPro" id="IPR027413">
    <property type="entry name" value="GROEL-like_equatorial_sf"/>
</dbReference>
<dbReference type="InterPro" id="IPR027409">
    <property type="entry name" value="GroEL-like_apical_dom_sf"/>
</dbReference>
<sequence>MTFDTILLNKYNTFFTNCIVAGGLSDSIKTSFGPHGMDKMIQNEKGYLITNDGATILKSIKIDHPVAKILVNLSKTQDIEAGDGTTSVVLLGGKFLSNSVSLIKNGIKVMDISNSFKHSLKISKKIIAIMSMNINLNNKSFLKDIVHVALESKLVSTYSKSICPISVDSIISIMNNQDSHDVDIKNIRIIKKIGKNLSSIELINGIVTDYTFYKKFNGTIKLEYAKIAIIQFSISNLSTDLDNSIILRSYSSMDKLIREEKKHILSICNKIKSSGCNLIIIQKSIMKESISMEALEILSNMKILVIKDVERDEISYLSESLGCIPIVDIESISEKKLGIVRLVEEKFFEDGSLIFFKKISISYCLRNTILVRASNAVLLDEAERSLIDALSVMRSIIRRRYFIPGGGTVEIEISSCLNQFQKTLTGIDVMCVESFRRTIETIPYVLSENSGMEPIQIISKLKEFHKNGKKFYGIDARKNKIVNALDSRIISPLLVFTSMLNLSIEFAIQMFKIDEFLII</sequence>
<dbReference type="GO" id="GO:0140662">
    <property type="term" value="F:ATP-dependent protein folding chaperone"/>
    <property type="evidence" value="ECO:0007669"/>
    <property type="project" value="InterPro"/>
</dbReference>
<dbReference type="GO" id="GO:0005524">
    <property type="term" value="F:ATP binding"/>
    <property type="evidence" value="ECO:0007669"/>
    <property type="project" value="UniProtKB-KW"/>
</dbReference>
<protein>
    <recommendedName>
        <fullName evidence="3 8">T-complex protein 1 subunit delta</fullName>
    </recommendedName>
</protein>
<dbReference type="PANTHER" id="PTHR11353">
    <property type="entry name" value="CHAPERONIN"/>
    <property type="match status" value="1"/>
</dbReference>
<keyword evidence="5 7" id="KW-0067">ATP-binding</keyword>
<name>Q98RX6_GUITH</name>
<evidence type="ECO:0000256" key="1">
    <source>
        <dbReference type="ARBA" id="ARBA00004496"/>
    </source>
</evidence>
<dbReference type="SUPFAM" id="SSF52029">
    <property type="entry name" value="GroEL apical domain-like"/>
    <property type="match status" value="1"/>
</dbReference>
<dbReference type="SUPFAM" id="SSF54849">
    <property type="entry name" value="GroEL-intermediate domain like"/>
    <property type="match status" value="1"/>
</dbReference>
<accession>Q98RX6</accession>